<evidence type="ECO:0008006" key="3">
    <source>
        <dbReference type="Google" id="ProtNLM"/>
    </source>
</evidence>
<proteinExistence type="predicted"/>
<protein>
    <recommendedName>
        <fullName evidence="3">YCII-related domain-containing protein</fullName>
    </recommendedName>
</protein>
<organism evidence="1 2">
    <name type="scientific">Tateyamaria armeniaca</name>
    <dbReference type="NCBI Taxonomy" id="2518930"/>
    <lineage>
        <taxon>Bacteria</taxon>
        <taxon>Pseudomonadati</taxon>
        <taxon>Pseudomonadota</taxon>
        <taxon>Alphaproteobacteria</taxon>
        <taxon>Rhodobacterales</taxon>
        <taxon>Roseobacteraceae</taxon>
        <taxon>Tateyamaria</taxon>
    </lineage>
</organism>
<comment type="caution">
    <text evidence="1">The sequence shown here is derived from an EMBL/GenBank/DDBJ whole genome shotgun (WGS) entry which is preliminary data.</text>
</comment>
<sequence>MPGSEIILYFTLPDRDYIYAREFIAKEQLRAEHDIFNDCVGGLAIEGEGGPIFVEDDFDHIIAALLVAAPDQLERGEHVVFEYYYDPEVLDIRVADDVATFSDGQGARVSMPVAQAVTELKRAHDEMTKLKELVGA</sequence>
<evidence type="ECO:0000313" key="2">
    <source>
        <dbReference type="Proteomes" id="UP001627408"/>
    </source>
</evidence>
<accession>A0ABW8V1G2</accession>
<keyword evidence="2" id="KW-1185">Reference proteome</keyword>
<name>A0ABW8V1G2_9RHOB</name>
<dbReference type="RefSeq" id="WP_407593962.1">
    <property type="nucleotide sequence ID" value="NZ_JBHDIY010000002.1"/>
</dbReference>
<gene>
    <name evidence="1" type="ORF">ACERZ8_20200</name>
</gene>
<evidence type="ECO:0000313" key="1">
    <source>
        <dbReference type="EMBL" id="MFL4472084.1"/>
    </source>
</evidence>
<reference evidence="1 2" key="1">
    <citation type="submission" date="2024-08" db="EMBL/GenBank/DDBJ databases">
        <title>Tateyamaria sp. nov., isolated from marine algae.</title>
        <authorList>
            <person name="Choi B.J."/>
            <person name="Kim J.M."/>
            <person name="Lee J.K."/>
            <person name="Choi D.G."/>
            <person name="Bayburt H."/>
            <person name="Baek J.H."/>
            <person name="Han D.M."/>
            <person name="Jeon C.O."/>
        </authorList>
    </citation>
    <scope>NUCLEOTIDE SEQUENCE [LARGE SCALE GENOMIC DNA]</scope>
    <source>
        <strain evidence="1 2">KMU-156</strain>
    </source>
</reference>
<dbReference type="EMBL" id="JBHDIY010000002">
    <property type="protein sequence ID" value="MFL4472084.1"/>
    <property type="molecule type" value="Genomic_DNA"/>
</dbReference>
<dbReference type="Proteomes" id="UP001627408">
    <property type="component" value="Unassembled WGS sequence"/>
</dbReference>